<protein>
    <submittedName>
        <fullName evidence="2">Uncharacterized protein</fullName>
    </submittedName>
</protein>
<organism evidence="2 3">
    <name type="scientific">Chitinilyticum piscinae</name>
    <dbReference type="NCBI Taxonomy" id="2866724"/>
    <lineage>
        <taxon>Bacteria</taxon>
        <taxon>Pseudomonadati</taxon>
        <taxon>Pseudomonadota</taxon>
        <taxon>Betaproteobacteria</taxon>
        <taxon>Neisseriales</taxon>
        <taxon>Chitinibacteraceae</taxon>
        <taxon>Chitinilyticum</taxon>
    </lineage>
</organism>
<dbReference type="Proteomes" id="UP000604481">
    <property type="component" value="Unassembled WGS sequence"/>
</dbReference>
<reference evidence="2 3" key="1">
    <citation type="submission" date="2020-10" db="EMBL/GenBank/DDBJ databases">
        <title>The genome sequence of Chitinilyticum litopenaei 4Y14.</title>
        <authorList>
            <person name="Liu Y."/>
        </authorList>
    </citation>
    <scope>NUCLEOTIDE SEQUENCE [LARGE SCALE GENOMIC DNA]</scope>
    <source>
        <strain evidence="2 3">4Y14</strain>
    </source>
</reference>
<feature type="signal peptide" evidence="1">
    <location>
        <begin position="1"/>
        <end position="20"/>
    </location>
</feature>
<evidence type="ECO:0000313" key="3">
    <source>
        <dbReference type="Proteomes" id="UP000604481"/>
    </source>
</evidence>
<dbReference type="InterPro" id="IPR011044">
    <property type="entry name" value="Quino_amine_DH_bsu"/>
</dbReference>
<sequence length="676" mass="74334">MRVIQLALASLLLLCIPAQAMPLASRPSESGPASANWEPVAAQNGESLLHWSVPAGRRGRPERATQAVLLVPLPASDVQARLAGVLKREGFRLQETTAVLLDSQAGFGGRDLAEGDRWWGLYLSHHAEILPEVSDARLDPYWQKGLASGAILPADLEALNQRRVQQLQGSVLRVPAARAAAELRSPQTVWQASLEQRSRSGDQIRSETIRIYDVSRLLGASYTAVTLSREDSYRNPDYNPFKIELCMMGGCGKSARLSYRVVPYASLSRLLAALPADTLVADSPLYWAKPAAAAPLPDYREVPAASAAAVALVGEGFDWGNKNASPSALLVLPDGDLLLAETRRATAADSDSSHVSTVYRHRFSSSGVQSQQLWQIPKESSFRLALARDGRTLWFSARTRETLYMQRYDLQSGEVFSQAMPGDDADWFVWQLDSAQLPRFYDAVPDYQISQWRPEGEPQQLLAKTLRANFSGREGVGKLQPVYGHFTASEWAADDWGLTELDLATGMTMRSIPLPQDVRSSYWTASALAAPDAGWIARPWLRDVIEADGERRRGWGAYIVDTRLGKIRFSAALDQPGNVMPVMARSANGRLLALGQEWDGKFNNRFGLWDVAKGTSPVNLQLPAGIGNGYLRGLAFSPDGRFLYALSDRWLVRWALPAALQDKAQPGNWPAEGWKS</sequence>
<proteinExistence type="predicted"/>
<dbReference type="RefSeq" id="WP_194115864.1">
    <property type="nucleotide sequence ID" value="NZ_JADFUA010000004.1"/>
</dbReference>
<dbReference type="InterPro" id="IPR015943">
    <property type="entry name" value="WD40/YVTN_repeat-like_dom_sf"/>
</dbReference>
<dbReference type="Gene3D" id="2.130.10.10">
    <property type="entry name" value="YVTN repeat-like/Quinoprotein amine dehydrogenase"/>
    <property type="match status" value="1"/>
</dbReference>
<dbReference type="AlphaFoldDB" id="A0A8J7FH36"/>
<feature type="chain" id="PRO_5035148401" evidence="1">
    <location>
        <begin position="21"/>
        <end position="676"/>
    </location>
</feature>
<accession>A0A8J7FH36</accession>
<gene>
    <name evidence="2" type="ORF">INR99_08220</name>
</gene>
<keyword evidence="3" id="KW-1185">Reference proteome</keyword>
<evidence type="ECO:0000256" key="1">
    <source>
        <dbReference type="SAM" id="SignalP"/>
    </source>
</evidence>
<dbReference type="SUPFAM" id="SSF50969">
    <property type="entry name" value="YVTN repeat-like/Quinoprotein amine dehydrogenase"/>
    <property type="match status" value="1"/>
</dbReference>
<comment type="caution">
    <text evidence="2">The sequence shown here is derived from an EMBL/GenBank/DDBJ whole genome shotgun (WGS) entry which is preliminary data.</text>
</comment>
<dbReference type="EMBL" id="JADFUA010000004">
    <property type="protein sequence ID" value="MBE9609333.1"/>
    <property type="molecule type" value="Genomic_DNA"/>
</dbReference>
<evidence type="ECO:0000313" key="2">
    <source>
        <dbReference type="EMBL" id="MBE9609333.1"/>
    </source>
</evidence>
<keyword evidence="1" id="KW-0732">Signal</keyword>
<name>A0A8J7FH36_9NEIS</name>